<dbReference type="RefSeq" id="WP_342580406.1">
    <property type="nucleotide sequence ID" value="NZ_JBHSNQ010000080.1"/>
</dbReference>
<dbReference type="EMBL" id="JBHSNQ010000080">
    <property type="protein sequence ID" value="MFC5542054.1"/>
    <property type="molecule type" value="Genomic_DNA"/>
</dbReference>
<accession>A0ABW0RBE4</accession>
<evidence type="ECO:0000313" key="3">
    <source>
        <dbReference type="Proteomes" id="UP001595978"/>
    </source>
</evidence>
<reference evidence="3" key="1">
    <citation type="journal article" date="2019" name="Int. J. Syst. Evol. Microbiol.">
        <title>The Global Catalogue of Microorganisms (GCM) 10K type strain sequencing project: providing services to taxonomists for standard genome sequencing and annotation.</title>
        <authorList>
            <consortium name="The Broad Institute Genomics Platform"/>
            <consortium name="The Broad Institute Genome Sequencing Center for Infectious Disease"/>
            <person name="Wu L."/>
            <person name="Ma J."/>
        </authorList>
    </citation>
    <scope>NUCLEOTIDE SEQUENCE [LARGE SCALE GENOMIC DNA]</scope>
    <source>
        <strain evidence="3">CCUG 56331</strain>
    </source>
</reference>
<feature type="coiled-coil region" evidence="1">
    <location>
        <begin position="49"/>
        <end position="87"/>
    </location>
</feature>
<dbReference type="Proteomes" id="UP001595978">
    <property type="component" value="Unassembled WGS sequence"/>
</dbReference>
<keyword evidence="1" id="KW-0175">Coiled coil</keyword>
<comment type="caution">
    <text evidence="2">The sequence shown here is derived from an EMBL/GenBank/DDBJ whole genome shotgun (WGS) entry which is preliminary data.</text>
</comment>
<proteinExistence type="predicted"/>
<evidence type="ECO:0000256" key="1">
    <source>
        <dbReference type="SAM" id="Coils"/>
    </source>
</evidence>
<organism evidence="2 3">
    <name type="scientific">Ureibacillus suwonensis</name>
    <dbReference type="NCBI Taxonomy" id="313007"/>
    <lineage>
        <taxon>Bacteria</taxon>
        <taxon>Bacillati</taxon>
        <taxon>Bacillota</taxon>
        <taxon>Bacilli</taxon>
        <taxon>Bacillales</taxon>
        <taxon>Caryophanaceae</taxon>
        <taxon>Ureibacillus</taxon>
    </lineage>
</organism>
<name>A0ABW0RBE4_9BACL</name>
<keyword evidence="3" id="KW-1185">Reference proteome</keyword>
<sequence length="110" mass="12448">MSGNKLCKGIVIGALVGAAVSMFDDETREQTIAKVKKAKNTVVYYAKNRDELQRLVREKIDTMQKLYEDTKDNVNFIMEKLDEVKEIPGAVQEIVEDTKEAFSSKEESQS</sequence>
<protein>
    <submittedName>
        <fullName evidence="2">YtxH domain-containing protein</fullName>
    </submittedName>
</protein>
<evidence type="ECO:0000313" key="2">
    <source>
        <dbReference type="EMBL" id="MFC5542054.1"/>
    </source>
</evidence>
<gene>
    <name evidence="2" type="ORF">ACFPOH_09790</name>
</gene>